<dbReference type="InterPro" id="IPR006311">
    <property type="entry name" value="TAT_signal"/>
</dbReference>
<dbReference type="KEGG" id="hmp:K6T50_17660"/>
<feature type="region of interest" description="Disordered" evidence="1">
    <location>
        <begin position="49"/>
        <end position="72"/>
    </location>
</feature>
<dbReference type="GO" id="GO:0031410">
    <property type="term" value="C:cytoplasmic vesicle"/>
    <property type="evidence" value="ECO:0007669"/>
    <property type="project" value="TreeGrafter"/>
</dbReference>
<dbReference type="InterPro" id="IPR035986">
    <property type="entry name" value="PKD_dom_sf"/>
</dbReference>
<feature type="region of interest" description="Disordered" evidence="1">
    <location>
        <begin position="412"/>
        <end position="446"/>
    </location>
</feature>
<dbReference type="InterPro" id="IPR022409">
    <property type="entry name" value="PKD/Chitinase_dom"/>
</dbReference>
<dbReference type="Proteomes" id="UP000826254">
    <property type="component" value="Plasmid unnamed2"/>
</dbReference>
<keyword evidence="3" id="KW-0614">Plasmid</keyword>
<dbReference type="SMART" id="SM00089">
    <property type="entry name" value="PKD"/>
    <property type="match status" value="4"/>
</dbReference>
<geneLocation type="plasmid" evidence="3 4">
    <name>unnamed2</name>
</geneLocation>
<proteinExistence type="predicted"/>
<dbReference type="EMBL" id="CP081960">
    <property type="protein sequence ID" value="QZP39799.1"/>
    <property type="molecule type" value="Genomic_DNA"/>
</dbReference>
<dbReference type="SUPFAM" id="SSF49299">
    <property type="entry name" value="PKD domain"/>
    <property type="match status" value="4"/>
</dbReference>
<evidence type="ECO:0000259" key="2">
    <source>
        <dbReference type="PROSITE" id="PS50093"/>
    </source>
</evidence>
<feature type="domain" description="PKD" evidence="2">
    <location>
        <begin position="327"/>
        <end position="410"/>
    </location>
</feature>
<dbReference type="CDD" id="cd00146">
    <property type="entry name" value="PKD"/>
    <property type="match status" value="4"/>
</dbReference>
<dbReference type="PROSITE" id="PS50093">
    <property type="entry name" value="PKD"/>
    <property type="match status" value="4"/>
</dbReference>
<evidence type="ECO:0000313" key="3">
    <source>
        <dbReference type="EMBL" id="QZP39799.1"/>
    </source>
</evidence>
<dbReference type="InterPro" id="IPR013783">
    <property type="entry name" value="Ig-like_fold"/>
</dbReference>
<feature type="domain" description="PKD" evidence="2">
    <location>
        <begin position="509"/>
        <end position="593"/>
    </location>
</feature>
<dbReference type="PROSITE" id="PS51318">
    <property type="entry name" value="TAT"/>
    <property type="match status" value="1"/>
</dbReference>
<dbReference type="Gene3D" id="2.60.40.10">
    <property type="entry name" value="Immunoglobulins"/>
    <property type="match status" value="4"/>
</dbReference>
<feature type="region of interest" description="Disordered" evidence="1">
    <location>
        <begin position="501"/>
        <end position="520"/>
    </location>
</feature>
<evidence type="ECO:0000256" key="1">
    <source>
        <dbReference type="SAM" id="MobiDB-lite"/>
    </source>
</evidence>
<dbReference type="InterPro" id="IPR029865">
    <property type="entry name" value="KIAA0319-like"/>
</dbReference>
<sequence>MNRQFGRRTFLGLGAAASIAVGGTTVGRATFSGLDQDFESVSVGGYPDGWRKDGATDQSVVSERSHGGSRSLRIKGGHGGCWEAIANAPIGGHPGETAVRFSGAILPGAAGSFGCHDKYYARLKLRTDAGGGWSDGSSRSILTMHRDGTLYAPGNVAVGSFSPGEWVGYDITYRYDGGADEITLEYEIDGGSSRGTTTVDAASWETDISYLTLNSGDFTAYWDSVVAKTVGGGNQVPNAAFQYAPSSPTVEDDVVFDASDASDADGSIVGYAWDIDGDGDYDATGETVVRSYDSSGEYPVSLRVTDDDGATAVTTRTVAVGSGNSAPSAAFRIEPQSPTVGDTLTFDASGASDADGSIRRYEWDLDGDGDTDATGRTVERTVERAGTYEVVLRVTDDDGATDRASRSITVGEAENRPPTAEFEVSPSPPVAGSTATFDASASTDPDGSIARYEWDFGGDGGVDAEGPSVEHTFEEARDATVVLRVTDDDGAGDAVERTVSVAEPENEPPSAVFDSSTTEPMAGEQVRFDASASTDPDGEIREYRWDLTGDGSRDATGRTVEYAYESPGEYTVTLTVVDDAGAKGTTRGTLTVTESPLDSLASAHLKTAERVDAISVANLDATAKARRANRAFTDAVERGDIDHATAINAIRRLDSGLSVTEHTLEHIGPADELSSNRVDLAQEMALPTINTAMELVLTVVSIAKKVSQGVGLGTKAILSTAKSKAKDAVKTILKGMLGRKIDAMSKINYEANTIVGEIIAGGLNTVGAVNDAVEAAVQRIIDTVSTSIQYYAETRMAAGVSPLVGSFVGSTPASLAAGIDFLYAFLTPERVAEDGLRGDTNAAMSAATDASHSIANEAEDTQGLIRDAKEFGESFSLTESVHRLWNDPSLWEVAKTIGSVVLFVAGGVVDAFATGGGIGALVKINVTHHLGLFNAIRG</sequence>
<dbReference type="AlphaFoldDB" id="A0A8T8WIU2"/>
<protein>
    <submittedName>
        <fullName evidence="3">PKD domain-containing protein</fullName>
    </submittedName>
</protein>
<dbReference type="InterPro" id="IPR000601">
    <property type="entry name" value="PKD_dom"/>
</dbReference>
<name>A0A8T8WIU2_9EURY</name>
<reference evidence="3 4" key="1">
    <citation type="journal article" date="2021" name="Int. J. Syst. Evol. Microbiol.">
        <title>Halobaculum halophilum sp. nov. and Halobaculum salinum sp. nov., isolated from salt lake and saline soil.</title>
        <authorList>
            <person name="Cui H.L."/>
            <person name="Shi X.W."/>
            <person name="Yin X.M."/>
            <person name="Yang X.Y."/>
            <person name="Hou J."/>
            <person name="Zhu L."/>
        </authorList>
    </citation>
    <scope>NUCLEOTIDE SEQUENCE [LARGE SCALE GENOMIC DNA]</scope>
    <source>
        <strain evidence="3 4">NBRC 109044</strain>
    </source>
</reference>
<dbReference type="PANTHER" id="PTHR46182:SF2">
    <property type="entry name" value="FI19480P1"/>
    <property type="match status" value="1"/>
</dbReference>
<gene>
    <name evidence="3" type="ORF">K6T50_17660</name>
</gene>
<dbReference type="PANTHER" id="PTHR46182">
    <property type="entry name" value="FI19480P1"/>
    <property type="match status" value="1"/>
</dbReference>
<feature type="domain" description="PKD" evidence="2">
    <location>
        <begin position="418"/>
        <end position="501"/>
    </location>
</feature>
<feature type="compositionally biased region" description="Polar residues" evidence="1">
    <location>
        <begin position="433"/>
        <end position="445"/>
    </location>
</feature>
<dbReference type="GeneID" id="67180008"/>
<dbReference type="GO" id="GO:0016020">
    <property type="term" value="C:membrane"/>
    <property type="evidence" value="ECO:0007669"/>
    <property type="project" value="TreeGrafter"/>
</dbReference>
<evidence type="ECO:0000313" key="4">
    <source>
        <dbReference type="Proteomes" id="UP000826254"/>
    </source>
</evidence>
<organism evidence="3 4">
    <name type="scientific">Halobaculum magnesiiphilum</name>
    <dbReference type="NCBI Taxonomy" id="1017351"/>
    <lineage>
        <taxon>Archaea</taxon>
        <taxon>Methanobacteriati</taxon>
        <taxon>Methanobacteriota</taxon>
        <taxon>Stenosarchaea group</taxon>
        <taxon>Halobacteria</taxon>
        <taxon>Halobacteriales</taxon>
        <taxon>Haloferacaceae</taxon>
        <taxon>Halobaculum</taxon>
    </lineage>
</organism>
<keyword evidence="4" id="KW-1185">Reference proteome</keyword>
<feature type="domain" description="PKD" evidence="2">
    <location>
        <begin position="237"/>
        <end position="320"/>
    </location>
</feature>
<dbReference type="Pfam" id="PF18911">
    <property type="entry name" value="PKD_4"/>
    <property type="match status" value="4"/>
</dbReference>
<accession>A0A8T8WIU2</accession>
<dbReference type="RefSeq" id="WP_222609548.1">
    <property type="nucleotide sequence ID" value="NZ_CP081960.1"/>
</dbReference>